<keyword evidence="5" id="KW-0863">Zinc-finger</keyword>
<keyword evidence="4" id="KW-0479">Metal-binding</keyword>
<dbReference type="InterPro" id="IPR006070">
    <property type="entry name" value="Sua5-like_dom"/>
</dbReference>
<feature type="domain" description="YrdC-like" evidence="11">
    <location>
        <begin position="216"/>
        <end position="406"/>
    </location>
</feature>
<dbReference type="SUPFAM" id="SSF54975">
    <property type="entry name" value="Acylphosphatase/BLUF domain-like"/>
    <property type="match status" value="1"/>
</dbReference>
<evidence type="ECO:0000259" key="11">
    <source>
        <dbReference type="PROSITE" id="PS51163"/>
    </source>
</evidence>
<evidence type="ECO:0000313" key="12">
    <source>
        <dbReference type="EMBL" id="SIT38224.1"/>
    </source>
</evidence>
<reference evidence="12 13" key="1">
    <citation type="submission" date="2016-12" db="EMBL/GenBank/DDBJ databases">
        <authorList>
            <person name="Song W.-J."/>
            <person name="Kurnit D.M."/>
        </authorList>
    </citation>
    <scope>NUCLEOTIDE SEQUENCE [LARGE SCALE GENOMIC DNA]</scope>
    <source>
        <strain evidence="12 13">STM7296</strain>
    </source>
</reference>
<evidence type="ECO:0000256" key="3">
    <source>
        <dbReference type="ARBA" id="ARBA00022598"/>
    </source>
</evidence>
<evidence type="ECO:0000256" key="4">
    <source>
        <dbReference type="ARBA" id="ARBA00022723"/>
    </source>
</evidence>
<dbReference type="Gene3D" id="3.30.110.120">
    <property type="match status" value="1"/>
</dbReference>
<proteinExistence type="inferred from homology"/>
<dbReference type="Gene3D" id="3.30.420.360">
    <property type="match status" value="1"/>
</dbReference>
<keyword evidence="13" id="KW-1185">Reference proteome</keyword>
<dbReference type="EMBL" id="CYGX02000014">
    <property type="protein sequence ID" value="SIT38224.1"/>
    <property type="molecule type" value="Genomic_DNA"/>
</dbReference>
<dbReference type="InterPro" id="IPR036046">
    <property type="entry name" value="Acylphosphatase-like_dom_sf"/>
</dbReference>
<dbReference type="GO" id="GO:0016743">
    <property type="term" value="F:carboxyl- or carbamoyltransferase activity"/>
    <property type="evidence" value="ECO:0007669"/>
    <property type="project" value="UniProtKB-UniRule"/>
</dbReference>
<dbReference type="GO" id="GO:0008270">
    <property type="term" value="F:zinc ion binding"/>
    <property type="evidence" value="ECO:0007669"/>
    <property type="project" value="UniProtKB-KW"/>
</dbReference>
<dbReference type="GO" id="GO:0016874">
    <property type="term" value="F:ligase activity"/>
    <property type="evidence" value="ECO:0007669"/>
    <property type="project" value="UniProtKB-UniRule"/>
</dbReference>
<dbReference type="PROSITE" id="PS51160">
    <property type="entry name" value="ACYLPHOSPHATASE_3"/>
    <property type="match status" value="1"/>
</dbReference>
<evidence type="ECO:0000256" key="1">
    <source>
        <dbReference type="ARBA" id="ARBA00004711"/>
    </source>
</evidence>
<comment type="caution">
    <text evidence="9">Lacks conserved residue(s) required for the propagation of feature annotation.</text>
</comment>
<dbReference type="Gene3D" id="3.90.870.50">
    <property type="match status" value="1"/>
</dbReference>
<dbReference type="OrthoDB" id="9808093at2"/>
<evidence type="ECO:0000256" key="9">
    <source>
        <dbReference type="PROSITE-ProRule" id="PRU00520"/>
    </source>
</evidence>
<dbReference type="RefSeq" id="WP_094778936.1">
    <property type="nucleotide sequence ID" value="NZ_CYGX02000014.1"/>
</dbReference>
<evidence type="ECO:0000259" key="10">
    <source>
        <dbReference type="PROSITE" id="PS51160"/>
    </source>
</evidence>
<dbReference type="Pfam" id="PF00708">
    <property type="entry name" value="Acylphosphatase"/>
    <property type="match status" value="1"/>
</dbReference>
<accession>A0A1N7RSX8</accession>
<dbReference type="STRING" id="1247936.BN2475_140072"/>
<dbReference type="InterPro" id="IPR041440">
    <property type="entry name" value="HypF_C"/>
</dbReference>
<evidence type="ECO:0000256" key="5">
    <source>
        <dbReference type="ARBA" id="ARBA00022771"/>
    </source>
</evidence>
<evidence type="ECO:0000256" key="7">
    <source>
        <dbReference type="ARBA" id="ARBA00048220"/>
    </source>
</evidence>
<comment type="function">
    <text evidence="8">Involved in the maturation of [NiFe] hydrogenases. Along with HypE, it catalyzes the synthesis of the CN ligands of the active site iron of [NiFe]-hydrogenases. HypF functions as a carbamoyl transferase using carbamoylphosphate as a substrate and transferring the carboxamido moiety in an ATP-dependent reaction to the thiolate of the C-terminal cysteine of HypE yielding a protein-S-carboxamide.</text>
</comment>
<comment type="pathway">
    <text evidence="1 8">Protein modification; [NiFe] hydrogenase maturation.</text>
</comment>
<dbReference type="PROSITE" id="PS51163">
    <property type="entry name" value="YRDC"/>
    <property type="match status" value="1"/>
</dbReference>
<dbReference type="InterPro" id="IPR004421">
    <property type="entry name" value="Carbamoyltransferase_HypF"/>
</dbReference>
<dbReference type="InterPro" id="IPR011125">
    <property type="entry name" value="Znf_HypF"/>
</dbReference>
<dbReference type="PIRSF" id="PIRSF006256">
    <property type="entry name" value="CMPcnvr_hdrg_mat"/>
    <property type="match status" value="1"/>
</dbReference>
<dbReference type="UniPathway" id="UPA00335"/>
<dbReference type="Pfam" id="PF01300">
    <property type="entry name" value="Sua5_yciO_yrdC"/>
    <property type="match status" value="1"/>
</dbReference>
<dbReference type="Pfam" id="PF07503">
    <property type="entry name" value="zf-HYPF"/>
    <property type="match status" value="2"/>
</dbReference>
<gene>
    <name evidence="12" type="primary">hypF</name>
    <name evidence="12" type="ORF">BN2475_140072</name>
</gene>
<dbReference type="Proteomes" id="UP000187012">
    <property type="component" value="Unassembled WGS sequence"/>
</dbReference>
<dbReference type="NCBIfam" id="TIGR00143">
    <property type="entry name" value="hypF"/>
    <property type="match status" value="1"/>
</dbReference>
<dbReference type="SUPFAM" id="SSF55821">
    <property type="entry name" value="YrdC/RibB"/>
    <property type="match status" value="1"/>
</dbReference>
<dbReference type="InterPro" id="IPR055128">
    <property type="entry name" value="HypF_C_2"/>
</dbReference>
<dbReference type="GO" id="GO:0051604">
    <property type="term" value="P:protein maturation"/>
    <property type="evidence" value="ECO:0007669"/>
    <property type="project" value="TreeGrafter"/>
</dbReference>
<keyword evidence="6" id="KW-0862">Zinc</keyword>
<sequence length="815" mass="87591">MNDYYTRTSPTNAARRFSVRGIVQGVGFRPRVARLAVSLGITGCVHNAGTSVSISAYGTPSQLARFESLLRELKGAGLRIDAIDAEPLTPEGSVPAHFGIARSEAATAALGVGPDLATCPACLAEVLDPQSRRYRYPFNACTDCGPRLSVFRKPPYDRAHTSMAAFSLCDACAREYATPHDRRFHAQATSCPVCGPEVRLVRLDGQALGSELSEALDDIDAAAMLISRGEIVLIKGLGGYQLACDATNADAVSRLRALKARESKPFALLARDLTMARQWCEIDEHAAAALTSAAAPIVLVAKRHATPRALPVLAPGIAPGLAELGVMLPPTALHLLLLLGNQTPIVLTSGNLCGEPQAVTFEEATTRLGAGLTYVLDHNRAIERRVDDSVGRVVGGRFRVMRRSRGYAPAPITLPRGFEPATQALAVGGDLKNTFALVRDGEAVLAQHIGDLHNAACQADQQRAITDYMHFYRFEPRIIACDCHHGYAATQNGHQHYADRYVAIGHHHAHVAACLGEYGWPLDAGPLIGVTLDGIGLGHDGELWGGEFLLADYRQCRRIGTLKPIALPGGDAAAREPWRNLYAQLMMAFGWAHLAAHYSDLELFSCLAGKPRATLDAMLCNRNLAPLASSAGRLFDAVAAALGLCCDRVTHEGQAAMQLEACVRASDLLESETHAYPFAVGRLDDEQGLPYIEPRPMWKALLDDLRRRTPHARIAARFHRGFARAVVGMAVQLAQAHGVGTIALGGGVFQNRILSEHVLDGLRDAGLQALLPEQIPTNDGGLAWGQALIALASQRGPISNDDRMTNHVPRDTWSD</sequence>
<dbReference type="InterPro" id="IPR017968">
    <property type="entry name" value="Acylphosphatase_CS"/>
</dbReference>
<name>A0A1N7RSX8_9BURK</name>
<dbReference type="PANTHER" id="PTHR42959">
    <property type="entry name" value="CARBAMOYLTRANSFERASE"/>
    <property type="match status" value="1"/>
</dbReference>
<dbReference type="Gene3D" id="3.30.420.40">
    <property type="match status" value="1"/>
</dbReference>
<dbReference type="Pfam" id="PF22521">
    <property type="entry name" value="HypF_C_2"/>
    <property type="match status" value="1"/>
</dbReference>
<evidence type="ECO:0000256" key="8">
    <source>
        <dbReference type="PIRNR" id="PIRNR006256"/>
    </source>
</evidence>
<dbReference type="InterPro" id="IPR017945">
    <property type="entry name" value="DHBP_synth_RibB-like_a/b_dom"/>
</dbReference>
<evidence type="ECO:0000256" key="2">
    <source>
        <dbReference type="ARBA" id="ARBA00008097"/>
    </source>
</evidence>
<dbReference type="InterPro" id="IPR051060">
    <property type="entry name" value="Carbamoyltrans_HypF-like"/>
</dbReference>
<keyword evidence="3" id="KW-0436">Ligase</keyword>
<evidence type="ECO:0000313" key="13">
    <source>
        <dbReference type="Proteomes" id="UP000187012"/>
    </source>
</evidence>
<dbReference type="InterPro" id="IPR001792">
    <property type="entry name" value="Acylphosphatase-like_dom"/>
</dbReference>
<dbReference type="Pfam" id="PF17788">
    <property type="entry name" value="HypF_C"/>
    <property type="match status" value="1"/>
</dbReference>
<dbReference type="AlphaFoldDB" id="A0A1N7RSX8"/>
<dbReference type="GO" id="GO:0003725">
    <property type="term" value="F:double-stranded RNA binding"/>
    <property type="evidence" value="ECO:0007669"/>
    <property type="project" value="InterPro"/>
</dbReference>
<comment type="similarity">
    <text evidence="2 8">Belongs to the carbamoyltransferase HypF family.</text>
</comment>
<keyword evidence="12" id="KW-0808">Transferase</keyword>
<protein>
    <recommendedName>
        <fullName evidence="8">Carbamoyltransferase HypF</fullName>
        <ecNumber evidence="8">6.2.-.-</ecNumber>
    </recommendedName>
</protein>
<dbReference type="PANTHER" id="PTHR42959:SF1">
    <property type="entry name" value="CARBAMOYLTRANSFERASE HYPF"/>
    <property type="match status" value="1"/>
</dbReference>
<dbReference type="EC" id="6.2.-.-" evidence="8"/>
<organism evidence="12 13">
    <name type="scientific">Paraburkholderia ribeironis</name>
    <dbReference type="NCBI Taxonomy" id="1247936"/>
    <lineage>
        <taxon>Bacteria</taxon>
        <taxon>Pseudomonadati</taxon>
        <taxon>Pseudomonadota</taxon>
        <taxon>Betaproteobacteria</taxon>
        <taxon>Burkholderiales</taxon>
        <taxon>Burkholderiaceae</taxon>
        <taxon>Paraburkholderia</taxon>
    </lineage>
</organism>
<comment type="catalytic activity">
    <reaction evidence="7 8">
        <text>C-terminal L-cysteinyl-[HypE protein] + carbamoyl phosphate + ATP + H2O = C-terminal S-carboxamide-L-cysteinyl-[HypE protein] + AMP + phosphate + diphosphate + H(+)</text>
        <dbReference type="Rhea" id="RHEA:55636"/>
        <dbReference type="Rhea" id="RHEA-COMP:14247"/>
        <dbReference type="Rhea" id="RHEA-COMP:14392"/>
        <dbReference type="ChEBI" id="CHEBI:15377"/>
        <dbReference type="ChEBI" id="CHEBI:15378"/>
        <dbReference type="ChEBI" id="CHEBI:30616"/>
        <dbReference type="ChEBI" id="CHEBI:33019"/>
        <dbReference type="ChEBI" id="CHEBI:43474"/>
        <dbReference type="ChEBI" id="CHEBI:58228"/>
        <dbReference type="ChEBI" id="CHEBI:76913"/>
        <dbReference type="ChEBI" id="CHEBI:139126"/>
        <dbReference type="ChEBI" id="CHEBI:456215"/>
    </reaction>
</comment>
<evidence type="ECO:0000256" key="6">
    <source>
        <dbReference type="ARBA" id="ARBA00022833"/>
    </source>
</evidence>
<dbReference type="PROSITE" id="PS00150">
    <property type="entry name" value="ACYLPHOSPHATASE_1"/>
    <property type="match status" value="1"/>
</dbReference>
<feature type="domain" description="Acylphosphatase-like" evidence="10">
    <location>
        <begin position="14"/>
        <end position="102"/>
    </location>
</feature>